<accession>A0ABW8JSH2</accession>
<dbReference type="EMBL" id="JADIKM010000002">
    <property type="protein sequence ID" value="MFK2904062.1"/>
    <property type="molecule type" value="Genomic_DNA"/>
</dbReference>
<dbReference type="Proteomes" id="UP001620460">
    <property type="component" value="Unassembled WGS sequence"/>
</dbReference>
<comment type="caution">
    <text evidence="1">The sequence shown here is derived from an EMBL/GenBank/DDBJ whole genome shotgun (WGS) entry which is preliminary data.</text>
</comment>
<name>A0ABW8JSH2_9GAMM</name>
<sequence>MSYLSIQTPTGSVIGDVEQVLREAGCGVLESAMLFEMMLESTAPVRFKLKTLRAAGVEPLALAEALRAAGMIVEVRGVTTQGG</sequence>
<protein>
    <submittedName>
        <fullName evidence="1">Uncharacterized protein</fullName>
    </submittedName>
</protein>
<organism evidence="1 2">
    <name type="scientific">Dyella ginsengisoli</name>
    <dbReference type="NCBI Taxonomy" id="363848"/>
    <lineage>
        <taxon>Bacteria</taxon>
        <taxon>Pseudomonadati</taxon>
        <taxon>Pseudomonadota</taxon>
        <taxon>Gammaproteobacteria</taxon>
        <taxon>Lysobacterales</taxon>
        <taxon>Rhodanobacteraceae</taxon>
        <taxon>Dyella</taxon>
    </lineage>
</organism>
<evidence type="ECO:0000313" key="1">
    <source>
        <dbReference type="EMBL" id="MFK2904062.1"/>
    </source>
</evidence>
<dbReference type="RefSeq" id="WP_404632185.1">
    <property type="nucleotide sequence ID" value="NZ_JADIKM010000002.1"/>
</dbReference>
<evidence type="ECO:0000313" key="2">
    <source>
        <dbReference type="Proteomes" id="UP001620460"/>
    </source>
</evidence>
<proteinExistence type="predicted"/>
<keyword evidence="2" id="KW-1185">Reference proteome</keyword>
<reference evidence="1 2" key="1">
    <citation type="submission" date="2020-10" db="EMBL/GenBank/DDBJ databases">
        <title>Phylogeny of dyella-like bacteria.</title>
        <authorList>
            <person name="Fu J."/>
        </authorList>
    </citation>
    <scope>NUCLEOTIDE SEQUENCE [LARGE SCALE GENOMIC DNA]</scope>
    <source>
        <strain evidence="1 2">Gsoil3046</strain>
    </source>
</reference>
<gene>
    <name evidence="1" type="ORF">ISP17_08795</name>
</gene>